<accession>A0A9P4GRX6</accession>
<proteinExistence type="predicted"/>
<gene>
    <name evidence="1" type="ORF">K460DRAFT_411924</name>
</gene>
<dbReference type="RefSeq" id="XP_040792742.1">
    <property type="nucleotide sequence ID" value="XM_040937508.1"/>
</dbReference>
<evidence type="ECO:0000313" key="1">
    <source>
        <dbReference type="EMBL" id="KAF1850179.1"/>
    </source>
</evidence>
<organism evidence="1 2">
    <name type="scientific">Cucurbitaria berberidis CBS 394.84</name>
    <dbReference type="NCBI Taxonomy" id="1168544"/>
    <lineage>
        <taxon>Eukaryota</taxon>
        <taxon>Fungi</taxon>
        <taxon>Dikarya</taxon>
        <taxon>Ascomycota</taxon>
        <taxon>Pezizomycotina</taxon>
        <taxon>Dothideomycetes</taxon>
        <taxon>Pleosporomycetidae</taxon>
        <taxon>Pleosporales</taxon>
        <taxon>Pleosporineae</taxon>
        <taxon>Cucurbitariaceae</taxon>
        <taxon>Cucurbitaria</taxon>
    </lineage>
</organism>
<dbReference type="GeneID" id="63854758"/>
<keyword evidence="2" id="KW-1185">Reference proteome</keyword>
<sequence>MSQPTHTEDAEMSSSNVVNQVAEHLQHTNLNSKEASAWIYFPQGTTLDEQLLILAGVEDWKLQGTQPGAQFNEADISSENALATRKQDMMTGEGNKEQVDFAHQEAMDKHHTMLASNSAHVPAVSRSTARTEVRQEDVDEYLAMLTERSFRVSTSSPSTHFPAL</sequence>
<name>A0A9P4GRX6_9PLEO</name>
<protein>
    <submittedName>
        <fullName evidence="1">Uncharacterized protein</fullName>
    </submittedName>
</protein>
<dbReference type="AlphaFoldDB" id="A0A9P4GRX6"/>
<comment type="caution">
    <text evidence="1">The sequence shown here is derived from an EMBL/GenBank/DDBJ whole genome shotgun (WGS) entry which is preliminary data.</text>
</comment>
<dbReference type="EMBL" id="ML976614">
    <property type="protein sequence ID" value="KAF1850179.1"/>
    <property type="molecule type" value="Genomic_DNA"/>
</dbReference>
<dbReference type="OrthoDB" id="3788765at2759"/>
<evidence type="ECO:0000313" key="2">
    <source>
        <dbReference type="Proteomes" id="UP000800039"/>
    </source>
</evidence>
<reference evidence="1" key="1">
    <citation type="submission" date="2020-01" db="EMBL/GenBank/DDBJ databases">
        <authorList>
            <consortium name="DOE Joint Genome Institute"/>
            <person name="Haridas S."/>
            <person name="Albert R."/>
            <person name="Binder M."/>
            <person name="Bloem J."/>
            <person name="Labutti K."/>
            <person name="Salamov A."/>
            <person name="Andreopoulos B."/>
            <person name="Baker S.E."/>
            <person name="Barry K."/>
            <person name="Bills G."/>
            <person name="Bluhm B.H."/>
            <person name="Cannon C."/>
            <person name="Castanera R."/>
            <person name="Culley D.E."/>
            <person name="Daum C."/>
            <person name="Ezra D."/>
            <person name="Gonzalez J.B."/>
            <person name="Henrissat B."/>
            <person name="Kuo A."/>
            <person name="Liang C."/>
            <person name="Lipzen A."/>
            <person name="Lutzoni F."/>
            <person name="Magnuson J."/>
            <person name="Mondo S."/>
            <person name="Nolan M."/>
            <person name="Ohm R."/>
            <person name="Pangilinan J."/>
            <person name="Park H.-J."/>
            <person name="Ramirez L."/>
            <person name="Alfaro M."/>
            <person name="Sun H."/>
            <person name="Tritt A."/>
            <person name="Yoshinaga Y."/>
            <person name="Zwiers L.-H."/>
            <person name="Turgeon B.G."/>
            <person name="Goodwin S.B."/>
            <person name="Spatafora J.W."/>
            <person name="Crous P.W."/>
            <person name="Grigoriev I.V."/>
        </authorList>
    </citation>
    <scope>NUCLEOTIDE SEQUENCE</scope>
    <source>
        <strain evidence="1">CBS 394.84</strain>
    </source>
</reference>
<dbReference type="Proteomes" id="UP000800039">
    <property type="component" value="Unassembled WGS sequence"/>
</dbReference>